<dbReference type="InterPro" id="IPR016035">
    <property type="entry name" value="Acyl_Trfase/lysoPLipase"/>
</dbReference>
<evidence type="ECO:0000256" key="4">
    <source>
        <dbReference type="PROSITE-ProRule" id="PRU01161"/>
    </source>
</evidence>
<evidence type="ECO:0000259" key="5">
    <source>
        <dbReference type="PROSITE" id="PS51635"/>
    </source>
</evidence>
<feature type="short sequence motif" description="DGA/G" evidence="4">
    <location>
        <begin position="160"/>
        <end position="162"/>
    </location>
</feature>
<keyword evidence="3 4" id="KW-0443">Lipid metabolism</keyword>
<gene>
    <name evidence="6" type="ORF">V8247_05985</name>
</gene>
<name>A0ABZ2J5F9_9CHLR</name>
<evidence type="ECO:0000256" key="2">
    <source>
        <dbReference type="ARBA" id="ARBA00022963"/>
    </source>
</evidence>
<evidence type="ECO:0000256" key="3">
    <source>
        <dbReference type="ARBA" id="ARBA00023098"/>
    </source>
</evidence>
<keyword evidence="1 4" id="KW-0378">Hydrolase</keyword>
<organism evidence="6 7">
    <name type="scientific">Candidatus Dehalogenimonas loeffleri</name>
    <dbReference type="NCBI Taxonomy" id="3127115"/>
    <lineage>
        <taxon>Bacteria</taxon>
        <taxon>Bacillati</taxon>
        <taxon>Chloroflexota</taxon>
        <taxon>Dehalococcoidia</taxon>
        <taxon>Dehalococcoidales</taxon>
        <taxon>Dehalococcoidaceae</taxon>
        <taxon>Dehalogenimonas</taxon>
    </lineage>
</organism>
<proteinExistence type="predicted"/>
<feature type="active site" description="Nucleophile" evidence="4">
    <location>
        <position position="45"/>
    </location>
</feature>
<accession>A0ABZ2J5F9</accession>
<dbReference type="CDD" id="cd07205">
    <property type="entry name" value="Pat_PNPLA6_PNPLA7_NTE1_like"/>
    <property type="match status" value="1"/>
</dbReference>
<evidence type="ECO:0000313" key="7">
    <source>
        <dbReference type="Proteomes" id="UP001375370"/>
    </source>
</evidence>
<evidence type="ECO:0000313" key="6">
    <source>
        <dbReference type="EMBL" id="WWX24812.1"/>
    </source>
</evidence>
<dbReference type="InterPro" id="IPR002641">
    <property type="entry name" value="PNPLA_dom"/>
</dbReference>
<dbReference type="PROSITE" id="PS51635">
    <property type="entry name" value="PNPLA"/>
    <property type="match status" value="1"/>
</dbReference>
<dbReference type="EMBL" id="CP146612">
    <property type="protein sequence ID" value="WWX24812.1"/>
    <property type="molecule type" value="Genomic_DNA"/>
</dbReference>
<reference evidence="6 7" key="1">
    <citation type="submission" date="2024-03" db="EMBL/GenBank/DDBJ databases">
        <title>A Dehalogenimonas Isolated from Estuarine Sediments Dihaloeliminates Chlorinated Alkanes.</title>
        <authorList>
            <person name="Yang Y."/>
            <person name="Wang H."/>
        </authorList>
    </citation>
    <scope>NUCLEOTIDE SEQUENCE [LARGE SCALE GENOMIC DNA]</scope>
    <source>
        <strain evidence="6 7">W</strain>
    </source>
</reference>
<feature type="domain" description="PNPLA" evidence="5">
    <location>
        <begin position="12"/>
        <end position="173"/>
    </location>
</feature>
<protein>
    <submittedName>
        <fullName evidence="6">Patatin-like phospholipase family protein</fullName>
    </submittedName>
</protein>
<feature type="active site" description="Proton acceptor" evidence="4">
    <location>
        <position position="160"/>
    </location>
</feature>
<feature type="short sequence motif" description="GXSXG" evidence="4">
    <location>
        <begin position="43"/>
        <end position="47"/>
    </location>
</feature>
<evidence type="ECO:0000256" key="1">
    <source>
        <dbReference type="ARBA" id="ARBA00022801"/>
    </source>
</evidence>
<dbReference type="SUPFAM" id="SSF52151">
    <property type="entry name" value="FabD/lysophospholipase-like"/>
    <property type="match status" value="1"/>
</dbReference>
<sequence>MDSVFPEKKIGLALSSGAARGLAHIGVLAVLEKEGIPIHMIAGTSMGSLVGAVYAEGQAINRMKQLAVELGHEKFSFFTDPALPKSGLIRGRKIGSMLRSIIGDVEFQDLKIPFACSATDIVNNQEVVIKQGLIWEAVRASCSIPILFTPAKFEGRYLVDGALVDPLPVKVLREMGADFVIAVNVIPADQDANSEISNDTRTSNCPNIISIAIQTVNIVSSRALMQSLNGADVIIEPRVSHINFGAFHRADEFITKGEQAAQASIFEIKRLLTR</sequence>
<dbReference type="PANTHER" id="PTHR14226">
    <property type="entry name" value="NEUROPATHY TARGET ESTERASE/SWISS CHEESE D.MELANOGASTER"/>
    <property type="match status" value="1"/>
</dbReference>
<dbReference type="Pfam" id="PF01734">
    <property type="entry name" value="Patatin"/>
    <property type="match status" value="1"/>
</dbReference>
<dbReference type="InterPro" id="IPR050301">
    <property type="entry name" value="NTE"/>
</dbReference>
<dbReference type="PANTHER" id="PTHR14226:SF76">
    <property type="entry name" value="NTE FAMILY PROTEIN RSSA"/>
    <property type="match status" value="1"/>
</dbReference>
<dbReference type="Proteomes" id="UP001375370">
    <property type="component" value="Chromosome"/>
</dbReference>
<comment type="caution">
    <text evidence="4">Lacks conserved residue(s) required for the propagation of feature annotation.</text>
</comment>
<dbReference type="Gene3D" id="3.40.1090.10">
    <property type="entry name" value="Cytosolic phospholipase A2 catalytic domain"/>
    <property type="match status" value="2"/>
</dbReference>
<keyword evidence="2 4" id="KW-0442">Lipid degradation</keyword>
<dbReference type="RefSeq" id="WP_338736933.1">
    <property type="nucleotide sequence ID" value="NZ_CP146612.1"/>
</dbReference>
<keyword evidence="7" id="KW-1185">Reference proteome</keyword>